<keyword evidence="2" id="KW-1185">Reference proteome</keyword>
<dbReference type="AlphaFoldDB" id="A0A562QDL4"/>
<evidence type="ECO:0000313" key="1">
    <source>
        <dbReference type="EMBL" id="TWI54824.1"/>
    </source>
</evidence>
<sequence>MLPFLNKGTTEYLNQLIGVLEGKRKQFEPTLQGDIVERAHRAWLNSNQERIEEQRQHTALTDELQVLTARLTESETGG</sequence>
<evidence type="ECO:0000313" key="2">
    <source>
        <dbReference type="Proteomes" id="UP000316905"/>
    </source>
</evidence>
<gene>
    <name evidence="1" type="ORF">IQ22_01727</name>
</gene>
<protein>
    <submittedName>
        <fullName evidence="1">Uncharacterized protein</fullName>
    </submittedName>
</protein>
<name>A0A562QDL4_9PSED</name>
<proteinExistence type="predicted"/>
<dbReference type="RefSeq" id="WP_145140725.1">
    <property type="nucleotide sequence ID" value="NZ_VLKY01000005.1"/>
</dbReference>
<dbReference type="EMBL" id="VLKY01000005">
    <property type="protein sequence ID" value="TWI54824.1"/>
    <property type="molecule type" value="Genomic_DNA"/>
</dbReference>
<accession>A0A562QDL4</accession>
<reference evidence="1 2" key="1">
    <citation type="journal article" date="2015" name="Stand. Genomic Sci.">
        <title>Genomic Encyclopedia of Bacterial and Archaeal Type Strains, Phase III: the genomes of soil and plant-associated and newly described type strains.</title>
        <authorList>
            <person name="Whitman W.B."/>
            <person name="Woyke T."/>
            <person name="Klenk H.P."/>
            <person name="Zhou Y."/>
            <person name="Lilburn T.G."/>
            <person name="Beck B.J."/>
            <person name="De Vos P."/>
            <person name="Vandamme P."/>
            <person name="Eisen J.A."/>
            <person name="Garrity G."/>
            <person name="Hugenholtz P."/>
            <person name="Kyrpides N.C."/>
        </authorList>
    </citation>
    <scope>NUCLEOTIDE SEQUENCE [LARGE SCALE GENOMIC DNA]</scope>
    <source>
        <strain evidence="1 2">CGMCC 1.6858</strain>
    </source>
</reference>
<dbReference type="Proteomes" id="UP000316905">
    <property type="component" value="Unassembled WGS sequence"/>
</dbReference>
<organism evidence="1 2">
    <name type="scientific">Pseudomonas duriflava</name>
    <dbReference type="NCBI Taxonomy" id="459528"/>
    <lineage>
        <taxon>Bacteria</taxon>
        <taxon>Pseudomonadati</taxon>
        <taxon>Pseudomonadota</taxon>
        <taxon>Gammaproteobacteria</taxon>
        <taxon>Pseudomonadales</taxon>
        <taxon>Pseudomonadaceae</taxon>
        <taxon>Pseudomonas</taxon>
    </lineage>
</organism>
<comment type="caution">
    <text evidence="1">The sequence shown here is derived from an EMBL/GenBank/DDBJ whole genome shotgun (WGS) entry which is preliminary data.</text>
</comment>